<evidence type="ECO:0000313" key="1">
    <source>
        <dbReference type="EMBL" id="UVD41374.1"/>
    </source>
</evidence>
<name>A0A976XQK1_9CAUD</name>
<dbReference type="Proteomes" id="UP001057809">
    <property type="component" value="Segment"/>
</dbReference>
<organism evidence="1 2">
    <name type="scientific">Pseudomonas phage vB_Pae_LC3I3</name>
    <dbReference type="NCBI Taxonomy" id="2961988"/>
    <lineage>
        <taxon>Viruses</taxon>
        <taxon>Duplodnaviria</taxon>
        <taxon>Heunggongvirae</taxon>
        <taxon>Uroviricota</taxon>
        <taxon>Caudoviricetes</taxon>
        <taxon>Hulijingvirus</taxon>
        <taxon>Hulijingvirus LC313</taxon>
    </lineage>
</organism>
<keyword evidence="2" id="KW-1185">Reference proteome</keyword>
<dbReference type="RefSeq" id="YP_010773394.1">
    <property type="nucleotide sequence ID" value="NC_074663.1"/>
</dbReference>
<reference evidence="1" key="1">
    <citation type="submission" date="2022-06" db="EMBL/GenBank/DDBJ databases">
        <authorList>
            <person name="Xuan G."/>
            <person name="Wang J."/>
            <person name="Kong J."/>
        </authorList>
    </citation>
    <scope>NUCLEOTIDE SEQUENCE</scope>
</reference>
<sequence length="145" mass="15356">MAIQGIDRVRRNLRVAVENIAEGRSERAIYEILSQGAAMAQTMTPIDTSNLINSQTAPQISNGTAGVEGRIGYTAAYAAAVHDAPGTLAGQPRADFGKTADGTAFGGGTGVGNYWDPNAEPEFLTKGFDQIESAIPSILRRIYRV</sequence>
<dbReference type="GeneID" id="80397672"/>
<evidence type="ECO:0000313" key="2">
    <source>
        <dbReference type="Proteomes" id="UP001057809"/>
    </source>
</evidence>
<protein>
    <recommendedName>
        <fullName evidence="3">HK97 gp10 family phage protein</fullName>
    </recommendedName>
</protein>
<accession>A0A976XQK1</accession>
<dbReference type="EMBL" id="ON778007">
    <property type="protein sequence ID" value="UVD41374.1"/>
    <property type="molecule type" value="Genomic_DNA"/>
</dbReference>
<evidence type="ECO:0008006" key="3">
    <source>
        <dbReference type="Google" id="ProtNLM"/>
    </source>
</evidence>
<dbReference type="KEGG" id="vg:80397672"/>
<proteinExistence type="predicted"/>